<evidence type="ECO:0000313" key="2">
    <source>
        <dbReference type="EMBL" id="PTX15117.1"/>
    </source>
</evidence>
<proteinExistence type="predicted"/>
<organism evidence="2 3">
    <name type="scientific">Pontibacter mucosus</name>
    <dbReference type="NCBI Taxonomy" id="1649266"/>
    <lineage>
        <taxon>Bacteria</taxon>
        <taxon>Pseudomonadati</taxon>
        <taxon>Bacteroidota</taxon>
        <taxon>Cytophagia</taxon>
        <taxon>Cytophagales</taxon>
        <taxon>Hymenobacteraceae</taxon>
        <taxon>Pontibacter</taxon>
    </lineage>
</organism>
<dbReference type="SUPFAM" id="SSF52821">
    <property type="entry name" value="Rhodanese/Cell cycle control phosphatase"/>
    <property type="match status" value="1"/>
</dbReference>
<dbReference type="InterPro" id="IPR050229">
    <property type="entry name" value="GlpE_sulfurtransferase"/>
</dbReference>
<reference evidence="2 3" key="1">
    <citation type="submission" date="2018-04" db="EMBL/GenBank/DDBJ databases">
        <title>Genomic Encyclopedia of Archaeal and Bacterial Type Strains, Phase II (KMG-II): from individual species to whole genera.</title>
        <authorList>
            <person name="Goeker M."/>
        </authorList>
    </citation>
    <scope>NUCLEOTIDE SEQUENCE [LARGE SCALE GENOMIC DNA]</scope>
    <source>
        <strain evidence="2 3">DSM 100162</strain>
    </source>
</reference>
<comment type="caution">
    <text evidence="2">The sequence shown here is derived from an EMBL/GenBank/DDBJ whole genome shotgun (WGS) entry which is preliminary data.</text>
</comment>
<keyword evidence="3" id="KW-1185">Reference proteome</keyword>
<sequence>MYKGALVSKSFFNFGHARNLPRFVPLKLYLLYYTYMDEITAKELRDRLAHNSKIQLVDVREPEEFEICNLGGELIPMGELPKQAGRIRRDIPVVVICHHGFRSAQAINYLSQRLGYDNLLNLKGGIHAWATQVDPDMATY</sequence>
<protein>
    <submittedName>
        <fullName evidence="2">Rhodanese-related sulfurtransferase</fullName>
    </submittedName>
</protein>
<dbReference type="SMART" id="SM00450">
    <property type="entry name" value="RHOD"/>
    <property type="match status" value="1"/>
</dbReference>
<feature type="domain" description="Rhodanese" evidence="1">
    <location>
        <begin position="50"/>
        <end position="138"/>
    </location>
</feature>
<dbReference type="InterPro" id="IPR001763">
    <property type="entry name" value="Rhodanese-like_dom"/>
</dbReference>
<dbReference type="PANTHER" id="PTHR43031:SF17">
    <property type="entry name" value="SULFURTRANSFERASE YTWF-RELATED"/>
    <property type="match status" value="1"/>
</dbReference>
<dbReference type="AlphaFoldDB" id="A0A2T5YEL7"/>
<dbReference type="PANTHER" id="PTHR43031">
    <property type="entry name" value="FAD-DEPENDENT OXIDOREDUCTASE"/>
    <property type="match status" value="1"/>
</dbReference>
<dbReference type="InterPro" id="IPR036873">
    <property type="entry name" value="Rhodanese-like_dom_sf"/>
</dbReference>
<dbReference type="Gene3D" id="3.40.250.10">
    <property type="entry name" value="Rhodanese-like domain"/>
    <property type="match status" value="1"/>
</dbReference>
<evidence type="ECO:0000259" key="1">
    <source>
        <dbReference type="PROSITE" id="PS50206"/>
    </source>
</evidence>
<gene>
    <name evidence="2" type="ORF">C8N40_1084</name>
</gene>
<keyword evidence="2" id="KW-0808">Transferase</keyword>
<dbReference type="GO" id="GO:0016740">
    <property type="term" value="F:transferase activity"/>
    <property type="evidence" value="ECO:0007669"/>
    <property type="project" value="UniProtKB-KW"/>
</dbReference>
<evidence type="ECO:0000313" key="3">
    <source>
        <dbReference type="Proteomes" id="UP000244225"/>
    </source>
</evidence>
<dbReference type="Pfam" id="PF00581">
    <property type="entry name" value="Rhodanese"/>
    <property type="match status" value="1"/>
</dbReference>
<dbReference type="PROSITE" id="PS50206">
    <property type="entry name" value="RHODANESE_3"/>
    <property type="match status" value="1"/>
</dbReference>
<dbReference type="EMBL" id="QBKI01000008">
    <property type="protein sequence ID" value="PTX15117.1"/>
    <property type="molecule type" value="Genomic_DNA"/>
</dbReference>
<accession>A0A2T5YEL7</accession>
<dbReference type="RefSeq" id="WP_245905144.1">
    <property type="nucleotide sequence ID" value="NZ_QBKI01000008.1"/>
</dbReference>
<name>A0A2T5YEL7_9BACT</name>
<dbReference type="Proteomes" id="UP000244225">
    <property type="component" value="Unassembled WGS sequence"/>
</dbReference>